<evidence type="ECO:0000256" key="10">
    <source>
        <dbReference type="ARBA" id="ARBA00023114"/>
    </source>
</evidence>
<dbReference type="GO" id="GO:0046930">
    <property type="term" value="C:pore complex"/>
    <property type="evidence" value="ECO:0007669"/>
    <property type="project" value="UniProtKB-KW"/>
</dbReference>
<evidence type="ECO:0000313" key="18">
    <source>
        <dbReference type="EMBL" id="EIC23442.1"/>
    </source>
</evidence>
<keyword evidence="3" id="KW-0813">Transport</keyword>
<evidence type="ECO:0000256" key="12">
    <source>
        <dbReference type="ARBA" id="ARBA00023139"/>
    </source>
</evidence>
<feature type="domain" description="SLBB" evidence="17">
    <location>
        <begin position="126"/>
        <end position="206"/>
    </location>
</feature>
<evidence type="ECO:0000256" key="6">
    <source>
        <dbReference type="ARBA" id="ARBA00022692"/>
    </source>
</evidence>
<dbReference type="eggNOG" id="COG1596">
    <property type="taxonomic scope" value="Bacteria"/>
</dbReference>
<evidence type="ECO:0000256" key="7">
    <source>
        <dbReference type="ARBA" id="ARBA00022729"/>
    </source>
</evidence>
<evidence type="ECO:0000256" key="4">
    <source>
        <dbReference type="ARBA" id="ARBA00022452"/>
    </source>
</evidence>
<dbReference type="InterPro" id="IPR049712">
    <property type="entry name" value="Poly_export"/>
</dbReference>
<reference evidence="18 19" key="2">
    <citation type="submission" date="2011-11" db="EMBL/GenBank/DDBJ databases">
        <authorList>
            <consortium name="US DOE Joint Genome Institute"/>
            <person name="Lucas S."/>
            <person name="Han J."/>
            <person name="Lapidus A."/>
            <person name="Cheng J.-F."/>
            <person name="Goodwin L."/>
            <person name="Pitluck S."/>
            <person name="Peters L."/>
            <person name="Ovchinnikova G."/>
            <person name="Zhang X."/>
            <person name="Detter J.C."/>
            <person name="Han C."/>
            <person name="Tapia R."/>
            <person name="Land M."/>
            <person name="Hauser L."/>
            <person name="Kyrpides N."/>
            <person name="Ivanova N."/>
            <person name="Pagani I."/>
            <person name="Vogl K."/>
            <person name="Liu Z."/>
            <person name="Overmann J."/>
            <person name="Frigaard N.-U."/>
            <person name="Bryant D."/>
            <person name="Woyke T."/>
        </authorList>
    </citation>
    <scope>NUCLEOTIDE SEQUENCE [LARGE SCALE GENOMIC DNA]</scope>
    <source>
        <strain evidence="18 19">970</strain>
    </source>
</reference>
<evidence type="ECO:0000256" key="3">
    <source>
        <dbReference type="ARBA" id="ARBA00022448"/>
    </source>
</evidence>
<keyword evidence="10" id="KW-0626">Porin</keyword>
<keyword evidence="4" id="KW-1134">Transmembrane beta strand</keyword>
<feature type="chain" id="PRO_5003618021" evidence="15">
    <location>
        <begin position="35"/>
        <end position="207"/>
    </location>
</feature>
<evidence type="ECO:0000256" key="15">
    <source>
        <dbReference type="SAM" id="SignalP"/>
    </source>
</evidence>
<keyword evidence="12" id="KW-0564">Palmitate</keyword>
<accession>H8YYB6</accession>
<dbReference type="Proteomes" id="UP000002964">
    <property type="component" value="Unassembled WGS sequence"/>
</dbReference>
<dbReference type="GO" id="GO:0006811">
    <property type="term" value="P:monoatomic ion transport"/>
    <property type="evidence" value="ECO:0007669"/>
    <property type="project" value="UniProtKB-KW"/>
</dbReference>
<keyword evidence="19" id="KW-1185">Reference proteome</keyword>
<evidence type="ECO:0000256" key="8">
    <source>
        <dbReference type="ARBA" id="ARBA00023047"/>
    </source>
</evidence>
<dbReference type="Pfam" id="PF22461">
    <property type="entry name" value="SLBB_2"/>
    <property type="match status" value="1"/>
</dbReference>
<keyword evidence="14" id="KW-0449">Lipoprotein</keyword>
<dbReference type="GO" id="GO:0015288">
    <property type="term" value="F:porin activity"/>
    <property type="evidence" value="ECO:0007669"/>
    <property type="project" value="UniProtKB-KW"/>
</dbReference>
<proteinExistence type="inferred from homology"/>
<dbReference type="GO" id="GO:0015159">
    <property type="term" value="F:polysaccharide transmembrane transporter activity"/>
    <property type="evidence" value="ECO:0007669"/>
    <property type="project" value="InterPro"/>
</dbReference>
<dbReference type="STRING" id="631362.Thi970DRAFT_01107"/>
<protein>
    <submittedName>
        <fullName evidence="18">Periplasmic protein involved in polysaccharide export</fullName>
    </submittedName>
</protein>
<evidence type="ECO:0000256" key="5">
    <source>
        <dbReference type="ARBA" id="ARBA00022597"/>
    </source>
</evidence>
<gene>
    <name evidence="18" type="ORF">Thi970DRAFT_01107</name>
</gene>
<keyword evidence="9" id="KW-0406">Ion transport</keyword>
<evidence type="ECO:0000256" key="1">
    <source>
        <dbReference type="ARBA" id="ARBA00004571"/>
    </source>
</evidence>
<dbReference type="PANTHER" id="PTHR33619:SF3">
    <property type="entry name" value="POLYSACCHARIDE EXPORT PROTEIN GFCE-RELATED"/>
    <property type="match status" value="1"/>
</dbReference>
<name>H8YYB6_9GAMM</name>
<dbReference type="Gene3D" id="3.10.560.10">
    <property type="entry name" value="Outer membrane lipoprotein wza domain like"/>
    <property type="match status" value="1"/>
</dbReference>
<evidence type="ECO:0000256" key="11">
    <source>
        <dbReference type="ARBA" id="ARBA00023136"/>
    </source>
</evidence>
<sequence length="207" mass="22330">MRRLQFCLWGPGATWLGLGLCGMAILLASPAAMAEDVADPEANTFESSGYGLHPGDIILISIWGEEGLDRPVLVGPDGRISFPLVGNLKAGGRTVEELTGIIAKRVSRYVPNPLVTVSLQDIPGNRIYVLGRVNKPGDFMIGRDVQVMQALAMAGGLTPFADRKDIKVLRTVDGKQVQIPFNYKEVERGKNLQQNIPLQAGDVVVVP</sequence>
<keyword evidence="13" id="KW-0998">Cell outer membrane</keyword>
<dbReference type="InterPro" id="IPR003715">
    <property type="entry name" value="Poly_export_N"/>
</dbReference>
<keyword evidence="8" id="KW-0625">Polysaccharide transport</keyword>
<evidence type="ECO:0000256" key="9">
    <source>
        <dbReference type="ARBA" id="ARBA00023065"/>
    </source>
</evidence>
<organism evidence="18 19">
    <name type="scientific">Thiorhodovibrio frisius</name>
    <dbReference type="NCBI Taxonomy" id="631362"/>
    <lineage>
        <taxon>Bacteria</taxon>
        <taxon>Pseudomonadati</taxon>
        <taxon>Pseudomonadota</taxon>
        <taxon>Gammaproteobacteria</taxon>
        <taxon>Chromatiales</taxon>
        <taxon>Chromatiaceae</taxon>
        <taxon>Thiorhodovibrio</taxon>
    </lineage>
</organism>
<evidence type="ECO:0000313" key="19">
    <source>
        <dbReference type="Proteomes" id="UP000002964"/>
    </source>
</evidence>
<dbReference type="GO" id="GO:0009279">
    <property type="term" value="C:cell outer membrane"/>
    <property type="evidence" value="ECO:0007669"/>
    <property type="project" value="UniProtKB-SubCell"/>
</dbReference>
<keyword evidence="11" id="KW-0472">Membrane</keyword>
<comment type="similarity">
    <text evidence="2">Belongs to the BexD/CtrA/VexA family.</text>
</comment>
<dbReference type="HOGENOM" id="CLU_038343_3_2_6"/>
<dbReference type="Pfam" id="PF02563">
    <property type="entry name" value="Poly_export"/>
    <property type="match status" value="1"/>
</dbReference>
<dbReference type="InterPro" id="IPR054765">
    <property type="entry name" value="SLBB_dom"/>
</dbReference>
<feature type="domain" description="Polysaccharide export protein N-terminal" evidence="16">
    <location>
        <begin position="47"/>
        <end position="119"/>
    </location>
</feature>
<comment type="subcellular location">
    <subcellularLocation>
        <location evidence="1">Cell outer membrane</location>
        <topology evidence="1">Multi-pass membrane protein</topology>
    </subcellularLocation>
</comment>
<keyword evidence="5" id="KW-0762">Sugar transport</keyword>
<dbReference type="PANTHER" id="PTHR33619">
    <property type="entry name" value="POLYSACCHARIDE EXPORT PROTEIN GFCE-RELATED"/>
    <property type="match status" value="1"/>
</dbReference>
<reference evidence="19" key="1">
    <citation type="submission" date="2011-06" db="EMBL/GenBank/DDBJ databases">
        <authorList>
            <consortium name="US DOE Joint Genome Institute (JGI-PGF)"/>
            <person name="Lucas S."/>
            <person name="Han J."/>
            <person name="Lapidus A."/>
            <person name="Cheng J.-F."/>
            <person name="Goodwin L."/>
            <person name="Pitluck S."/>
            <person name="Peters L."/>
            <person name="Land M.L."/>
            <person name="Hauser L."/>
            <person name="Vogl K."/>
            <person name="Liu Z."/>
            <person name="Overmann J."/>
            <person name="Frigaard N.-U."/>
            <person name="Bryant D.A."/>
            <person name="Woyke T.J."/>
        </authorList>
    </citation>
    <scope>NUCLEOTIDE SEQUENCE [LARGE SCALE GENOMIC DNA]</scope>
    <source>
        <strain evidence="19">970</strain>
    </source>
</reference>
<feature type="signal peptide" evidence="15">
    <location>
        <begin position="1"/>
        <end position="34"/>
    </location>
</feature>
<dbReference type="AlphaFoldDB" id="H8YYB6"/>
<evidence type="ECO:0000256" key="2">
    <source>
        <dbReference type="ARBA" id="ARBA00009450"/>
    </source>
</evidence>
<evidence type="ECO:0000259" key="16">
    <source>
        <dbReference type="Pfam" id="PF02563"/>
    </source>
</evidence>
<dbReference type="EMBL" id="JH603168">
    <property type="protein sequence ID" value="EIC23442.1"/>
    <property type="molecule type" value="Genomic_DNA"/>
</dbReference>
<keyword evidence="6" id="KW-0812">Transmembrane</keyword>
<keyword evidence="7 15" id="KW-0732">Signal</keyword>
<evidence type="ECO:0000256" key="13">
    <source>
        <dbReference type="ARBA" id="ARBA00023237"/>
    </source>
</evidence>
<evidence type="ECO:0000256" key="14">
    <source>
        <dbReference type="ARBA" id="ARBA00023288"/>
    </source>
</evidence>
<evidence type="ECO:0000259" key="17">
    <source>
        <dbReference type="Pfam" id="PF22461"/>
    </source>
</evidence>